<dbReference type="PANTHER" id="PTHR46796:SF13">
    <property type="entry name" value="HTH-TYPE TRANSCRIPTIONAL ACTIVATOR RHAS"/>
    <property type="match status" value="1"/>
</dbReference>
<dbReference type="Pfam" id="PF12852">
    <property type="entry name" value="Cupin_6"/>
    <property type="match status" value="1"/>
</dbReference>
<gene>
    <name evidence="6" type="ORF">JI739_02155</name>
</gene>
<dbReference type="Proteomes" id="UP000613011">
    <property type="component" value="Unassembled WGS sequence"/>
</dbReference>
<dbReference type="SMART" id="SM00342">
    <property type="entry name" value="HTH_ARAC"/>
    <property type="match status" value="1"/>
</dbReference>
<evidence type="ECO:0000256" key="3">
    <source>
        <dbReference type="ARBA" id="ARBA00023163"/>
    </source>
</evidence>
<evidence type="ECO:0000259" key="5">
    <source>
        <dbReference type="PROSITE" id="PS01124"/>
    </source>
</evidence>
<evidence type="ECO:0000313" key="6">
    <source>
        <dbReference type="EMBL" id="MBL0419141.1"/>
    </source>
</evidence>
<proteinExistence type="predicted"/>
<evidence type="ECO:0000256" key="2">
    <source>
        <dbReference type="ARBA" id="ARBA00023125"/>
    </source>
</evidence>
<evidence type="ECO:0000256" key="1">
    <source>
        <dbReference type="ARBA" id="ARBA00023015"/>
    </source>
</evidence>
<evidence type="ECO:0000256" key="4">
    <source>
        <dbReference type="SAM" id="MobiDB-lite"/>
    </source>
</evidence>
<dbReference type="Gene3D" id="1.10.10.60">
    <property type="entry name" value="Homeodomain-like"/>
    <property type="match status" value="2"/>
</dbReference>
<evidence type="ECO:0000313" key="7">
    <source>
        <dbReference type="Proteomes" id="UP000613011"/>
    </source>
</evidence>
<organism evidence="6 7">
    <name type="scientific">Ramlibacter aurantiacus</name>
    <dbReference type="NCBI Taxonomy" id="2801330"/>
    <lineage>
        <taxon>Bacteria</taxon>
        <taxon>Pseudomonadati</taxon>
        <taxon>Pseudomonadota</taxon>
        <taxon>Betaproteobacteria</taxon>
        <taxon>Burkholderiales</taxon>
        <taxon>Comamonadaceae</taxon>
        <taxon>Ramlibacter</taxon>
    </lineage>
</organism>
<keyword evidence="2" id="KW-0238">DNA-binding</keyword>
<dbReference type="RefSeq" id="WP_201682193.1">
    <property type="nucleotide sequence ID" value="NZ_JAEQNA010000001.1"/>
</dbReference>
<sequence length="291" mass="31301">MDMLSRLLSRFAISAGVFYTGRICGVHPFASDAHRGHLHLIQSGPVDLVDDHGHSRRIDAPSLIFMPRPERHSLIADESGGAKVLCATVQFGGGDNRNPISESLPAVVLVPLAELEGSSAVLELVAAEAFHDQPGANAAVDRLCEVLIIKLLRHCLRAGITHGGMLAGLSDPRLSKALAAVHGDPMQAWTLVALAREAGMSRARFAAHFHQVIGVTPADYLASWRISIAQKLLRGGRPIKQVCGESGYGSSSALTRAFIRKVGVPPTEWLRKLEADQPPVQDERPAEPTRH</sequence>
<name>A0A936ZMW7_9BURK</name>
<dbReference type="SUPFAM" id="SSF46689">
    <property type="entry name" value="Homeodomain-like"/>
    <property type="match status" value="2"/>
</dbReference>
<dbReference type="Pfam" id="PF12833">
    <property type="entry name" value="HTH_18"/>
    <property type="match status" value="1"/>
</dbReference>
<dbReference type="PROSITE" id="PS01124">
    <property type="entry name" value="HTH_ARAC_FAMILY_2"/>
    <property type="match status" value="1"/>
</dbReference>
<keyword evidence="1" id="KW-0805">Transcription regulation</keyword>
<comment type="caution">
    <text evidence="6">The sequence shown here is derived from an EMBL/GenBank/DDBJ whole genome shotgun (WGS) entry which is preliminary data.</text>
</comment>
<dbReference type="AlphaFoldDB" id="A0A936ZMW7"/>
<dbReference type="InterPro" id="IPR050204">
    <property type="entry name" value="AraC_XylS_family_regulators"/>
</dbReference>
<protein>
    <submittedName>
        <fullName evidence="6">AraC family transcriptional regulator</fullName>
    </submittedName>
</protein>
<feature type="region of interest" description="Disordered" evidence="4">
    <location>
        <begin position="270"/>
        <end position="291"/>
    </location>
</feature>
<dbReference type="GO" id="GO:0043565">
    <property type="term" value="F:sequence-specific DNA binding"/>
    <property type="evidence" value="ECO:0007669"/>
    <property type="project" value="InterPro"/>
</dbReference>
<dbReference type="InterPro" id="IPR009057">
    <property type="entry name" value="Homeodomain-like_sf"/>
</dbReference>
<reference evidence="6" key="1">
    <citation type="submission" date="2021-01" db="EMBL/GenBank/DDBJ databases">
        <title>Ramlibacter sp. strain AW1 16S ribosomal RNA gene Genome sequencing and assembly.</title>
        <authorList>
            <person name="Kang M."/>
        </authorList>
    </citation>
    <scope>NUCLEOTIDE SEQUENCE</scope>
    <source>
        <strain evidence="6">AW1</strain>
    </source>
</reference>
<dbReference type="PANTHER" id="PTHR46796">
    <property type="entry name" value="HTH-TYPE TRANSCRIPTIONAL ACTIVATOR RHAS-RELATED"/>
    <property type="match status" value="1"/>
</dbReference>
<dbReference type="InterPro" id="IPR032783">
    <property type="entry name" value="AraC_lig"/>
</dbReference>
<keyword evidence="3" id="KW-0804">Transcription</keyword>
<dbReference type="EMBL" id="JAEQNA010000001">
    <property type="protein sequence ID" value="MBL0419141.1"/>
    <property type="molecule type" value="Genomic_DNA"/>
</dbReference>
<dbReference type="GO" id="GO:0003700">
    <property type="term" value="F:DNA-binding transcription factor activity"/>
    <property type="evidence" value="ECO:0007669"/>
    <property type="project" value="InterPro"/>
</dbReference>
<keyword evidence="7" id="KW-1185">Reference proteome</keyword>
<feature type="domain" description="HTH araC/xylS-type" evidence="5">
    <location>
        <begin position="175"/>
        <end position="272"/>
    </location>
</feature>
<accession>A0A936ZMW7</accession>
<dbReference type="InterPro" id="IPR018060">
    <property type="entry name" value="HTH_AraC"/>
</dbReference>